<feature type="transmembrane region" description="Helical" evidence="9">
    <location>
        <begin position="370"/>
        <end position="394"/>
    </location>
</feature>
<dbReference type="InterPro" id="IPR032880">
    <property type="entry name" value="CSC1/OSCA1-like_N"/>
</dbReference>
<keyword evidence="3" id="KW-0813">Transport</keyword>
<evidence type="ECO:0000259" key="11">
    <source>
        <dbReference type="Pfam" id="PF13967"/>
    </source>
</evidence>
<feature type="transmembrane region" description="Helical" evidence="9">
    <location>
        <begin position="451"/>
        <end position="471"/>
    </location>
</feature>
<evidence type="ECO:0008006" key="15">
    <source>
        <dbReference type="Google" id="ProtNLM"/>
    </source>
</evidence>
<evidence type="ECO:0000259" key="12">
    <source>
        <dbReference type="Pfam" id="PF14703"/>
    </source>
</evidence>
<feature type="transmembrane region" description="Helical" evidence="9">
    <location>
        <begin position="147"/>
        <end position="169"/>
    </location>
</feature>
<dbReference type="EMBL" id="CM026421">
    <property type="protein sequence ID" value="KAG0592601.1"/>
    <property type="molecule type" value="Genomic_DNA"/>
</dbReference>
<keyword evidence="5 9" id="KW-1133">Transmembrane helix</keyword>
<feature type="domain" description="CSC1/OSCA1-like cytosolic" evidence="12">
    <location>
        <begin position="191"/>
        <end position="357"/>
    </location>
</feature>
<dbReference type="GO" id="GO:0005227">
    <property type="term" value="F:calcium-activated cation channel activity"/>
    <property type="evidence" value="ECO:0007669"/>
    <property type="project" value="InterPro"/>
</dbReference>
<keyword evidence="6 9" id="KW-0472">Membrane</keyword>
<keyword evidence="4 9" id="KW-0812">Transmembrane</keyword>
<evidence type="ECO:0000256" key="8">
    <source>
        <dbReference type="SAM" id="MobiDB-lite"/>
    </source>
</evidence>
<dbReference type="InterPro" id="IPR003864">
    <property type="entry name" value="CSC1/OSCA1-like_7TM"/>
</dbReference>
<dbReference type="Pfam" id="PF13967">
    <property type="entry name" value="RSN1_TM"/>
    <property type="match status" value="1"/>
</dbReference>
<dbReference type="PANTHER" id="PTHR13018">
    <property type="entry name" value="PROBABLE MEMBRANE PROTEIN DUF221-RELATED"/>
    <property type="match status" value="1"/>
</dbReference>
<feature type="transmembrane region" description="Helical" evidence="9">
    <location>
        <begin position="6"/>
        <end position="27"/>
    </location>
</feature>
<protein>
    <recommendedName>
        <fullName evidence="15">CSC1-like protein</fullName>
    </recommendedName>
</protein>
<comment type="similarity">
    <text evidence="2">Belongs to the CSC1 (TC 1.A.17) family.</text>
</comment>
<dbReference type="AlphaFoldDB" id="A0A8T0JD19"/>
<dbReference type="GO" id="GO:0005886">
    <property type="term" value="C:plasma membrane"/>
    <property type="evidence" value="ECO:0007669"/>
    <property type="project" value="TreeGrafter"/>
</dbReference>
<evidence type="ECO:0000256" key="5">
    <source>
        <dbReference type="ARBA" id="ARBA00022989"/>
    </source>
</evidence>
<feature type="transmembrane region" description="Helical" evidence="9">
    <location>
        <begin position="683"/>
        <end position="700"/>
    </location>
</feature>
<sequence>MVTTSSFVISLVFSSSCLVVLFGVYVFTSRRPGNAVIYHPLRVLRGEDPGIILKGRGPFSWAFDAWKATESDLVDAAGLDATVYLHLFHAALQIIVLSAAYCIPVLVALSASNSYNTKQEKTDVRVTRFSGFDNLSMGNVEPGSPKIWGFLIGMFWVSFVTYFILLRSYRRIIDLRVRRLRRSAKARPEEFTVLVKDIPKPPANQTQAEHVDSFFRMVHPVSYARCIIVKDLRKLENLFKEREKVLRELEHAEAVFEQSKKKESGDGVRPMHKTGFKGCWGPKVDTIDFLENRSSHLTTQFEEERKRVQLTEKSNTAFVIFNNRRSAAQASQVVHGHQQPYWTVVPAPEPNECVWRNLHVSEWEHWFRKLLIHIPTFLIIVAYGIPILLVAGLLSLHNLEDILPFIKAITRNKAIHDILQSDDSEDSAPSSLVNGDLSQAKSGTSTGRQGLLPQIVLLIFLALPPTLMFALSRAEGFASRSRIVRSASAKYFYIIIFNVYFGVTIFGTIFSNLSSIKGMVEEDKFLIARLIRLLGSQLPPVAMYYITYIALKACIGYGVELSRLISLISYHWNRKFKVQTEWEKRESWAPGAFTYHQSIPNDLLILTLALCYAVIAPMILVFTFLYFLLGWTVQRNQALNVHVPDWESNGSLWPHIHHRILAALLAAQITAIAYFAVKEFVWTPILLLLPFLTLLFHVYCNRKFRPLIEHVSLHMATEEYPVQPTTSAIVEAYTPIYLRADSPGIDRRDSSERIPSDRIFKLDPSPSAASAV</sequence>
<feature type="compositionally biased region" description="Basic and acidic residues" evidence="8">
    <location>
        <begin position="744"/>
        <end position="761"/>
    </location>
</feature>
<keyword evidence="14" id="KW-1185">Reference proteome</keyword>
<dbReference type="InterPro" id="IPR045122">
    <property type="entry name" value="Csc1-like"/>
</dbReference>
<evidence type="ECO:0000256" key="3">
    <source>
        <dbReference type="ARBA" id="ARBA00022448"/>
    </source>
</evidence>
<evidence type="ECO:0000259" key="10">
    <source>
        <dbReference type="Pfam" id="PF02714"/>
    </source>
</evidence>
<dbReference type="Proteomes" id="UP000822688">
    <property type="component" value="Chromosome 1"/>
</dbReference>
<evidence type="ECO:0000256" key="9">
    <source>
        <dbReference type="SAM" id="Phobius"/>
    </source>
</evidence>
<keyword evidence="7" id="KW-0175">Coiled coil</keyword>
<feature type="transmembrane region" description="Helical" evidence="9">
    <location>
        <begin position="603"/>
        <end position="629"/>
    </location>
</feature>
<feature type="domain" description="CSC1/OSCA1-like N-terminal transmembrane" evidence="11">
    <location>
        <begin position="6"/>
        <end position="167"/>
    </location>
</feature>
<evidence type="ECO:0000256" key="2">
    <source>
        <dbReference type="ARBA" id="ARBA00007779"/>
    </source>
</evidence>
<accession>A0A8T0JD19</accession>
<name>A0A8T0JD19_CERPU</name>
<dbReference type="PANTHER" id="PTHR13018:SF100">
    <property type="entry name" value="CSC1-LIKE PROTEIN ERD4"/>
    <property type="match status" value="1"/>
</dbReference>
<feature type="region of interest" description="Disordered" evidence="8">
    <location>
        <begin position="744"/>
        <end position="772"/>
    </location>
</feature>
<evidence type="ECO:0000313" key="13">
    <source>
        <dbReference type="EMBL" id="KAG0592601.1"/>
    </source>
</evidence>
<dbReference type="Pfam" id="PF14703">
    <property type="entry name" value="PHM7_cyt"/>
    <property type="match status" value="1"/>
</dbReference>
<reference evidence="13" key="1">
    <citation type="submission" date="2020-06" db="EMBL/GenBank/DDBJ databases">
        <title>WGS assembly of Ceratodon purpureus strain R40.</title>
        <authorList>
            <person name="Carey S.B."/>
            <person name="Jenkins J."/>
            <person name="Shu S."/>
            <person name="Lovell J.T."/>
            <person name="Sreedasyam A."/>
            <person name="Maumus F."/>
            <person name="Tiley G.P."/>
            <person name="Fernandez-Pozo N."/>
            <person name="Barry K."/>
            <person name="Chen C."/>
            <person name="Wang M."/>
            <person name="Lipzen A."/>
            <person name="Daum C."/>
            <person name="Saski C.A."/>
            <person name="Payton A.C."/>
            <person name="Mcbreen J.C."/>
            <person name="Conrad R.E."/>
            <person name="Kollar L.M."/>
            <person name="Olsson S."/>
            <person name="Huttunen S."/>
            <person name="Landis J.B."/>
            <person name="Wickett N.J."/>
            <person name="Johnson M.G."/>
            <person name="Rensing S.A."/>
            <person name="Grimwood J."/>
            <person name="Schmutz J."/>
            <person name="Mcdaniel S.F."/>
        </authorList>
    </citation>
    <scope>NUCLEOTIDE SEQUENCE</scope>
    <source>
        <strain evidence="13">R40</strain>
    </source>
</reference>
<feature type="transmembrane region" description="Helical" evidence="9">
    <location>
        <begin position="90"/>
        <end position="111"/>
    </location>
</feature>
<gene>
    <name evidence="13" type="ORF">KC19_1G265900</name>
</gene>
<comment type="subcellular location">
    <subcellularLocation>
        <location evidence="1">Membrane</location>
        <topology evidence="1">Multi-pass membrane protein</topology>
    </subcellularLocation>
</comment>
<evidence type="ECO:0000256" key="6">
    <source>
        <dbReference type="ARBA" id="ARBA00023136"/>
    </source>
</evidence>
<feature type="coiled-coil region" evidence="7">
    <location>
        <begin position="232"/>
        <end position="262"/>
    </location>
</feature>
<organism evidence="13 14">
    <name type="scientific">Ceratodon purpureus</name>
    <name type="common">Fire moss</name>
    <name type="synonym">Dicranum purpureum</name>
    <dbReference type="NCBI Taxonomy" id="3225"/>
    <lineage>
        <taxon>Eukaryota</taxon>
        <taxon>Viridiplantae</taxon>
        <taxon>Streptophyta</taxon>
        <taxon>Embryophyta</taxon>
        <taxon>Bryophyta</taxon>
        <taxon>Bryophytina</taxon>
        <taxon>Bryopsida</taxon>
        <taxon>Dicranidae</taxon>
        <taxon>Pseudoditrichales</taxon>
        <taxon>Ditrichaceae</taxon>
        <taxon>Ceratodon</taxon>
    </lineage>
</organism>
<dbReference type="Pfam" id="PF02714">
    <property type="entry name" value="RSN1_7TM"/>
    <property type="match status" value="1"/>
</dbReference>
<evidence type="ECO:0000256" key="1">
    <source>
        <dbReference type="ARBA" id="ARBA00004141"/>
    </source>
</evidence>
<feature type="domain" description="CSC1/OSCA1-like 7TM region" evidence="10">
    <location>
        <begin position="449"/>
        <end position="675"/>
    </location>
</feature>
<dbReference type="InterPro" id="IPR027815">
    <property type="entry name" value="CSC1/OSCA1-like_cyt"/>
</dbReference>
<evidence type="ECO:0000256" key="4">
    <source>
        <dbReference type="ARBA" id="ARBA00022692"/>
    </source>
</evidence>
<evidence type="ECO:0000256" key="7">
    <source>
        <dbReference type="SAM" id="Coils"/>
    </source>
</evidence>
<feature type="transmembrane region" description="Helical" evidence="9">
    <location>
        <begin position="491"/>
        <end position="510"/>
    </location>
</feature>
<proteinExistence type="inferred from homology"/>
<comment type="caution">
    <text evidence="13">The sequence shown here is derived from an EMBL/GenBank/DDBJ whole genome shotgun (WGS) entry which is preliminary data.</text>
</comment>
<evidence type="ECO:0000313" key="14">
    <source>
        <dbReference type="Proteomes" id="UP000822688"/>
    </source>
</evidence>